<name>A0A517YSD7_9BACT</name>
<dbReference type="PANTHER" id="PTHR34700">
    <property type="entry name" value="POTASSIUM BINDING PROTEIN KBP"/>
    <property type="match status" value="1"/>
</dbReference>
<dbReference type="EMBL" id="CP036425">
    <property type="protein sequence ID" value="QDU33128.1"/>
    <property type="molecule type" value="Genomic_DNA"/>
</dbReference>
<feature type="compositionally biased region" description="Low complexity" evidence="1">
    <location>
        <begin position="191"/>
        <end position="207"/>
    </location>
</feature>
<feature type="compositionally biased region" description="Low complexity" evidence="1">
    <location>
        <begin position="77"/>
        <end position="93"/>
    </location>
</feature>
<protein>
    <submittedName>
        <fullName evidence="3">LysM domain/BON superfamily protein</fullName>
    </submittedName>
</protein>
<dbReference type="Pfam" id="PF01476">
    <property type="entry name" value="LysM"/>
    <property type="match status" value="3"/>
</dbReference>
<dbReference type="InterPro" id="IPR018392">
    <property type="entry name" value="LysM"/>
</dbReference>
<reference evidence="3 4" key="1">
    <citation type="submission" date="2019-02" db="EMBL/GenBank/DDBJ databases">
        <title>Deep-cultivation of Planctomycetes and their phenomic and genomic characterization uncovers novel biology.</title>
        <authorList>
            <person name="Wiegand S."/>
            <person name="Jogler M."/>
            <person name="Boedeker C."/>
            <person name="Pinto D."/>
            <person name="Vollmers J."/>
            <person name="Rivas-Marin E."/>
            <person name="Kohn T."/>
            <person name="Peeters S.H."/>
            <person name="Heuer A."/>
            <person name="Rast P."/>
            <person name="Oberbeckmann S."/>
            <person name="Bunk B."/>
            <person name="Jeske O."/>
            <person name="Meyerdierks A."/>
            <person name="Storesund J.E."/>
            <person name="Kallscheuer N."/>
            <person name="Luecker S."/>
            <person name="Lage O.M."/>
            <person name="Pohl T."/>
            <person name="Merkel B.J."/>
            <person name="Hornburger P."/>
            <person name="Mueller R.-W."/>
            <person name="Bruemmer F."/>
            <person name="Labrenz M."/>
            <person name="Spormann A.M."/>
            <person name="Op den Camp H."/>
            <person name="Overmann J."/>
            <person name="Amann R."/>
            <person name="Jetten M.S.M."/>
            <person name="Mascher T."/>
            <person name="Medema M.H."/>
            <person name="Devos D.P."/>
            <person name="Kaster A.-K."/>
            <person name="Ovreas L."/>
            <person name="Rohde M."/>
            <person name="Galperin M.Y."/>
            <person name="Jogler C."/>
        </authorList>
    </citation>
    <scope>NUCLEOTIDE SEQUENCE [LARGE SCALE GENOMIC DNA]</scope>
    <source>
        <strain evidence="3 4">KS4</strain>
    </source>
</reference>
<gene>
    <name evidence="3" type="ORF">KS4_11700</name>
</gene>
<feature type="compositionally biased region" description="Low complexity" evidence="1">
    <location>
        <begin position="343"/>
        <end position="364"/>
    </location>
</feature>
<dbReference type="InterPro" id="IPR036779">
    <property type="entry name" value="LysM_dom_sf"/>
</dbReference>
<dbReference type="AlphaFoldDB" id="A0A517YSD7"/>
<dbReference type="CDD" id="cd00118">
    <property type="entry name" value="LysM"/>
    <property type="match status" value="3"/>
</dbReference>
<feature type="compositionally biased region" description="Polar residues" evidence="1">
    <location>
        <begin position="274"/>
        <end position="293"/>
    </location>
</feature>
<feature type="region of interest" description="Disordered" evidence="1">
    <location>
        <begin position="339"/>
        <end position="375"/>
    </location>
</feature>
<dbReference type="RefSeq" id="WP_145075755.1">
    <property type="nucleotide sequence ID" value="NZ_CP036425.1"/>
</dbReference>
<dbReference type="Gene3D" id="3.10.350.10">
    <property type="entry name" value="LysM domain"/>
    <property type="match status" value="3"/>
</dbReference>
<evidence type="ECO:0000259" key="2">
    <source>
        <dbReference type="PROSITE" id="PS51782"/>
    </source>
</evidence>
<evidence type="ECO:0000313" key="4">
    <source>
        <dbReference type="Proteomes" id="UP000317369"/>
    </source>
</evidence>
<feature type="region of interest" description="Disordered" evidence="1">
    <location>
        <begin position="48"/>
        <end position="93"/>
    </location>
</feature>
<dbReference type="OrthoDB" id="9800780at2"/>
<feature type="compositionally biased region" description="Polar residues" evidence="1">
    <location>
        <begin position="365"/>
        <end position="375"/>
    </location>
</feature>
<sequence>MTRETKVGLLFGVAVVMLIGIIAADHLASTKNTPSADANVLEYVDRAADESRMSRRQAPSLNNPNTNPAPQPLRRALPSPNTLPPRTTTPQRPQFVRAMATDTNTDQNNTTPPATRRNNTSSRAAALLNRAAQNTTPQNQSPTRPLTSYERSVQNDQDRTAAQQPTTPAARRPSIFDRPTSTTNRPPANRIIGTAIPTTPSTSITPGNRDARIHIVKPNESLYGIALKYYGNGDKWNLIKNANPTRVSDNGSIIAGAKLTIPFDPKLLKELETNTQTSTASATRTPTQSSNEITVKPGDTLSELSLRYLGSSKHWKKILAHNNMKDASELRAGMKLKLPTLDNTPAPSTQQTSSATRATTPRNTQPTSSSKTYTVRSGDSLIRIAKRELGDGSRWQEIFDLNKATLKSPDAIKVGQTLKLP</sequence>
<organism evidence="3 4">
    <name type="scientific">Poriferisphaera corsica</name>
    <dbReference type="NCBI Taxonomy" id="2528020"/>
    <lineage>
        <taxon>Bacteria</taxon>
        <taxon>Pseudomonadati</taxon>
        <taxon>Planctomycetota</taxon>
        <taxon>Phycisphaerae</taxon>
        <taxon>Phycisphaerales</taxon>
        <taxon>Phycisphaeraceae</taxon>
        <taxon>Poriferisphaera</taxon>
    </lineage>
</organism>
<feature type="domain" description="LysM" evidence="2">
    <location>
        <begin position="291"/>
        <end position="338"/>
    </location>
</feature>
<accession>A0A517YSD7</accession>
<dbReference type="Proteomes" id="UP000317369">
    <property type="component" value="Chromosome"/>
</dbReference>
<dbReference type="KEGG" id="pcor:KS4_11700"/>
<feature type="domain" description="LysM" evidence="2">
    <location>
        <begin position="371"/>
        <end position="420"/>
    </location>
</feature>
<evidence type="ECO:0000256" key="1">
    <source>
        <dbReference type="SAM" id="MobiDB-lite"/>
    </source>
</evidence>
<dbReference type="SMART" id="SM00257">
    <property type="entry name" value="LysM"/>
    <property type="match status" value="3"/>
</dbReference>
<dbReference type="SUPFAM" id="SSF54106">
    <property type="entry name" value="LysM domain"/>
    <property type="match status" value="2"/>
</dbReference>
<feature type="region of interest" description="Disordered" evidence="1">
    <location>
        <begin position="129"/>
        <end position="207"/>
    </location>
</feature>
<feature type="compositionally biased region" description="Polar residues" evidence="1">
    <location>
        <begin position="136"/>
        <end position="155"/>
    </location>
</feature>
<feature type="region of interest" description="Disordered" evidence="1">
    <location>
        <begin position="274"/>
        <end position="296"/>
    </location>
</feature>
<dbReference type="PANTHER" id="PTHR34700:SF4">
    <property type="entry name" value="PHAGE-LIKE ELEMENT PBSX PROTEIN XKDP"/>
    <property type="match status" value="1"/>
</dbReference>
<feature type="compositionally biased region" description="Low complexity" evidence="1">
    <location>
        <begin position="160"/>
        <end position="173"/>
    </location>
</feature>
<feature type="domain" description="LysM" evidence="2">
    <location>
        <begin position="212"/>
        <end position="261"/>
    </location>
</feature>
<dbReference type="InterPro" id="IPR052196">
    <property type="entry name" value="Bact_Kbp"/>
</dbReference>
<proteinExistence type="predicted"/>
<evidence type="ECO:0000313" key="3">
    <source>
        <dbReference type="EMBL" id="QDU33128.1"/>
    </source>
</evidence>
<dbReference type="PROSITE" id="PS51782">
    <property type="entry name" value="LYSM"/>
    <property type="match status" value="3"/>
</dbReference>
<feature type="compositionally biased region" description="Polar residues" evidence="1">
    <location>
        <begin position="57"/>
        <end position="68"/>
    </location>
</feature>
<keyword evidence="4" id="KW-1185">Reference proteome</keyword>